<sequence length="202" mass="21613">MANCDTCCGAAAAQLALRQRGVLKTVLVINAAAFAIMVVAAMQARSSALLSDSFDYLGDALTYLVSLWAVGRSMHAKTQVARIKGGLIVMAGLLVLVQLGWRAWHPAEPLFAWMGAFSLLGLLANGWCLLLLYRHRDDDLNMSSVWICSRNDVAANLSVVLAAAGVWAFDAAWPDRLVALGLAVLLLRSGCGVLRDAARSTR</sequence>
<dbReference type="Gene3D" id="1.20.1510.10">
    <property type="entry name" value="Cation efflux protein transmembrane domain"/>
    <property type="match status" value="1"/>
</dbReference>
<evidence type="ECO:0000313" key="7">
    <source>
        <dbReference type="EMBL" id="MET4568136.1"/>
    </source>
</evidence>
<accession>A0ABV2PSX1</accession>
<dbReference type="Proteomes" id="UP001549251">
    <property type="component" value="Unassembled WGS sequence"/>
</dbReference>
<feature type="transmembrane region" description="Helical" evidence="5">
    <location>
        <begin position="153"/>
        <end position="173"/>
    </location>
</feature>
<evidence type="ECO:0000259" key="6">
    <source>
        <dbReference type="Pfam" id="PF01545"/>
    </source>
</evidence>
<keyword evidence="3 5" id="KW-1133">Transmembrane helix</keyword>
<feature type="transmembrane region" description="Helical" evidence="5">
    <location>
        <begin position="83"/>
        <end position="104"/>
    </location>
</feature>
<keyword evidence="2 5" id="KW-0812">Transmembrane</keyword>
<evidence type="ECO:0000256" key="3">
    <source>
        <dbReference type="ARBA" id="ARBA00022989"/>
    </source>
</evidence>
<dbReference type="RefSeq" id="WP_354546977.1">
    <property type="nucleotide sequence ID" value="NZ_JBEPSD010000001.1"/>
</dbReference>
<feature type="transmembrane region" description="Helical" evidence="5">
    <location>
        <begin position="179"/>
        <end position="198"/>
    </location>
</feature>
<dbReference type="InterPro" id="IPR027469">
    <property type="entry name" value="Cation_efflux_TMD_sf"/>
</dbReference>
<evidence type="ECO:0000256" key="1">
    <source>
        <dbReference type="ARBA" id="ARBA00004141"/>
    </source>
</evidence>
<dbReference type="EMBL" id="JBEPSD010000001">
    <property type="protein sequence ID" value="MET4568136.1"/>
    <property type="molecule type" value="Genomic_DNA"/>
</dbReference>
<evidence type="ECO:0000256" key="2">
    <source>
        <dbReference type="ARBA" id="ARBA00022692"/>
    </source>
</evidence>
<feature type="transmembrane region" description="Helical" evidence="5">
    <location>
        <begin position="22"/>
        <end position="42"/>
    </location>
</feature>
<feature type="transmembrane region" description="Helical" evidence="5">
    <location>
        <begin position="54"/>
        <end position="71"/>
    </location>
</feature>
<comment type="subcellular location">
    <subcellularLocation>
        <location evidence="1">Membrane</location>
        <topology evidence="1">Multi-pass membrane protein</topology>
    </subcellularLocation>
</comment>
<organism evidence="7 8">
    <name type="scientific">Rhodanobacter soli</name>
    <dbReference type="NCBI Taxonomy" id="590609"/>
    <lineage>
        <taxon>Bacteria</taxon>
        <taxon>Pseudomonadati</taxon>
        <taxon>Pseudomonadota</taxon>
        <taxon>Gammaproteobacteria</taxon>
        <taxon>Lysobacterales</taxon>
        <taxon>Rhodanobacteraceae</taxon>
        <taxon>Rhodanobacter</taxon>
    </lineage>
</organism>
<reference evidence="7 8" key="1">
    <citation type="submission" date="2024-06" db="EMBL/GenBank/DDBJ databases">
        <title>Sorghum-associated microbial communities from plants grown in Nebraska, USA.</title>
        <authorList>
            <person name="Schachtman D."/>
        </authorList>
    </citation>
    <scope>NUCLEOTIDE SEQUENCE [LARGE SCALE GENOMIC DNA]</scope>
    <source>
        <strain evidence="7 8">1757</strain>
    </source>
</reference>
<keyword evidence="4 5" id="KW-0472">Membrane</keyword>
<proteinExistence type="predicted"/>
<name>A0ABV2PSX1_9GAMM</name>
<dbReference type="InterPro" id="IPR058533">
    <property type="entry name" value="Cation_efflux_TM"/>
</dbReference>
<dbReference type="Pfam" id="PF01545">
    <property type="entry name" value="Cation_efflux"/>
    <property type="match status" value="1"/>
</dbReference>
<keyword evidence="8" id="KW-1185">Reference proteome</keyword>
<comment type="caution">
    <text evidence="7">The sequence shown here is derived from an EMBL/GenBank/DDBJ whole genome shotgun (WGS) entry which is preliminary data.</text>
</comment>
<protein>
    <submittedName>
        <fullName evidence="7">Co/Zn/Cd efflux system component</fullName>
    </submittedName>
</protein>
<gene>
    <name evidence="7" type="ORF">ABIE04_000463</name>
</gene>
<evidence type="ECO:0000256" key="4">
    <source>
        <dbReference type="ARBA" id="ARBA00023136"/>
    </source>
</evidence>
<evidence type="ECO:0000256" key="5">
    <source>
        <dbReference type="SAM" id="Phobius"/>
    </source>
</evidence>
<feature type="domain" description="Cation efflux protein transmembrane" evidence="6">
    <location>
        <begin position="25"/>
        <end position="199"/>
    </location>
</feature>
<evidence type="ECO:0000313" key="8">
    <source>
        <dbReference type="Proteomes" id="UP001549251"/>
    </source>
</evidence>
<dbReference type="SUPFAM" id="SSF161111">
    <property type="entry name" value="Cation efflux protein transmembrane domain-like"/>
    <property type="match status" value="1"/>
</dbReference>
<feature type="transmembrane region" description="Helical" evidence="5">
    <location>
        <begin position="110"/>
        <end position="133"/>
    </location>
</feature>